<dbReference type="GO" id="GO:0008973">
    <property type="term" value="F:phosphopentomutase activity"/>
    <property type="evidence" value="ECO:0007669"/>
    <property type="project" value="TreeGrafter"/>
</dbReference>
<dbReference type="InterPro" id="IPR005846">
    <property type="entry name" value="A-D-PHexomutase_a/b/a-III"/>
</dbReference>
<feature type="domain" description="Alpha-D-phosphohexomutase C-terminal" evidence="8">
    <location>
        <begin position="641"/>
        <end position="662"/>
    </location>
</feature>
<feature type="domain" description="Alpha-D-phosphohexomutase alpha/beta/alpha" evidence="9">
    <location>
        <begin position="101"/>
        <end position="216"/>
    </location>
</feature>
<keyword evidence="3" id="KW-0597">Phosphoprotein</keyword>
<dbReference type="CDD" id="cd05799">
    <property type="entry name" value="PGM2"/>
    <property type="match status" value="1"/>
</dbReference>
<dbReference type="Gene3D" id="3.40.120.10">
    <property type="entry name" value="Alpha-D-Glucose-1,6-Bisphosphate, subunit A, domain 3"/>
    <property type="match status" value="4"/>
</dbReference>
<reference evidence="12 13" key="1">
    <citation type="submission" date="2018-11" db="EMBL/GenBank/DDBJ databases">
        <authorList>
            <consortium name="Pathogen Informatics"/>
        </authorList>
    </citation>
    <scope>NUCLEOTIDE SEQUENCE [LARGE SCALE GENOMIC DNA]</scope>
    <source>
        <strain evidence="12 13">NCTC10327</strain>
    </source>
</reference>
<keyword evidence="6 12" id="KW-0413">Isomerase</keyword>
<dbReference type="Pfam" id="PF02878">
    <property type="entry name" value="PGM_PMM_I"/>
    <property type="match status" value="1"/>
</dbReference>
<dbReference type="Gene3D" id="3.30.310.50">
    <property type="entry name" value="Alpha-D-phosphohexomutase, C-terminal domain"/>
    <property type="match status" value="1"/>
</dbReference>
<dbReference type="GO" id="GO:0006166">
    <property type="term" value="P:purine ribonucleoside salvage"/>
    <property type="evidence" value="ECO:0007669"/>
    <property type="project" value="TreeGrafter"/>
</dbReference>
<dbReference type="GO" id="GO:0000287">
    <property type="term" value="F:magnesium ion binding"/>
    <property type="evidence" value="ECO:0007669"/>
    <property type="project" value="InterPro"/>
</dbReference>
<feature type="region of interest" description="Disordered" evidence="7">
    <location>
        <begin position="1"/>
        <end position="43"/>
    </location>
</feature>
<protein>
    <submittedName>
        <fullName evidence="12">Phosphoglucomutase/phosphomannomutase alpha/beta/alpha domain I</fullName>
        <ecNumber evidence="12">5.4.2.8</ecNumber>
    </submittedName>
</protein>
<evidence type="ECO:0000259" key="8">
    <source>
        <dbReference type="Pfam" id="PF00408"/>
    </source>
</evidence>
<dbReference type="Pfam" id="PF02880">
    <property type="entry name" value="PGM_PMM_III"/>
    <property type="match status" value="1"/>
</dbReference>
<evidence type="ECO:0000259" key="9">
    <source>
        <dbReference type="Pfam" id="PF02878"/>
    </source>
</evidence>
<dbReference type="AlphaFoldDB" id="A0A7Z9C8W7"/>
<feature type="compositionally biased region" description="Low complexity" evidence="7">
    <location>
        <begin position="1"/>
        <end position="12"/>
    </location>
</feature>
<proteinExistence type="inferred from homology"/>
<dbReference type="SUPFAM" id="SSF55957">
    <property type="entry name" value="Phosphoglucomutase, C-terminal domain"/>
    <property type="match status" value="1"/>
</dbReference>
<dbReference type="GO" id="GO:0004615">
    <property type="term" value="F:phosphomannomutase activity"/>
    <property type="evidence" value="ECO:0007669"/>
    <property type="project" value="UniProtKB-EC"/>
</dbReference>
<dbReference type="InterPro" id="IPR005843">
    <property type="entry name" value="A-D-PHexomutase_C"/>
</dbReference>
<sequence>MSEETSAGAATEAMREDAATETTRAGAATETTPVTPDSADVMPDGADITPDLAEVIARAREWALHDPDPVTRAELEAVLARAETDAAAAQELREAFAGPLHFGTAGLRGRMGFGESRMNRAVVIRATAGLMAWLKERVREPIVVVGCDARHGSADFARAAVQVISAAGGQALALPERLPTPVTAYAVKKLGADAGVMVTASHNPAQDNGYKVYLGGRVAGGPGAGVQIVPPVDTEIADLIAAAPPADEVAQDRERVSAVDVVADYVAETAELVRGTVSAGTASPGTAGVSCADSGIADVSAAGSGADGPHVAGAQTTNAAENSTGADVPGADLRIVLTPMHGVGARVALEVLRAAGFAHVHVVPEQVEPDPDFPTVAFPNPEEQGALDLAIALAREESADIVLALDPDADRCSAAVPWVSAGQWRQLSGDEIGALLGNWIASKTTPAASAQTAELVEQVAGPGKQVAGPGTALRAQTAELVSSRRVLANSIVSSRLLAEIARKHGLDYAVTLTGFKWIARVPDLLFGYEEAIGFCVNPGAVADKDGVSACALLARIAADLKAQGSSVQAYLDEIAREYGLYATAPLTFRVADLSLISKGMQQLRANPPRQLAGSPVTVFADLAEGYGEVPPTDGILMLTEANDRVVVRPSGTEPKLKCYLEVVFAPSQEIPREEAAKRLDVLKRDVANACGFSL</sequence>
<feature type="region of interest" description="Disordered" evidence="7">
    <location>
        <begin position="302"/>
        <end position="325"/>
    </location>
</feature>
<dbReference type="Pfam" id="PF02879">
    <property type="entry name" value="PGM_PMM_II"/>
    <property type="match status" value="1"/>
</dbReference>
<dbReference type="InterPro" id="IPR005845">
    <property type="entry name" value="A-D-PHexomutase_a/b/a-II"/>
</dbReference>
<dbReference type="RefSeq" id="WP_420807971.1">
    <property type="nucleotide sequence ID" value="NZ_UYIO01000001.1"/>
</dbReference>
<evidence type="ECO:0000256" key="1">
    <source>
        <dbReference type="ARBA" id="ARBA00001946"/>
    </source>
</evidence>
<evidence type="ECO:0000259" key="10">
    <source>
        <dbReference type="Pfam" id="PF02879"/>
    </source>
</evidence>
<feature type="domain" description="Alpha-D-phosphohexomutase alpha/beta/alpha" evidence="10">
    <location>
        <begin position="328"/>
        <end position="415"/>
    </location>
</feature>
<keyword evidence="5" id="KW-0460">Magnesium</keyword>
<feature type="compositionally biased region" description="Low complexity" evidence="7">
    <location>
        <begin position="20"/>
        <end position="32"/>
    </location>
</feature>
<evidence type="ECO:0000256" key="7">
    <source>
        <dbReference type="SAM" id="MobiDB-lite"/>
    </source>
</evidence>
<comment type="similarity">
    <text evidence="2">Belongs to the phosphohexose mutase family.</text>
</comment>
<evidence type="ECO:0000313" key="12">
    <source>
        <dbReference type="EMBL" id="VDG76852.1"/>
    </source>
</evidence>
<dbReference type="PANTHER" id="PTHR45745">
    <property type="entry name" value="PHOSPHOMANNOMUTASE 45A"/>
    <property type="match status" value="1"/>
</dbReference>
<dbReference type="Proteomes" id="UP000269974">
    <property type="component" value="Unassembled WGS sequence"/>
</dbReference>
<dbReference type="EC" id="5.4.2.8" evidence="12"/>
<evidence type="ECO:0000256" key="4">
    <source>
        <dbReference type="ARBA" id="ARBA00022723"/>
    </source>
</evidence>
<evidence type="ECO:0000256" key="2">
    <source>
        <dbReference type="ARBA" id="ARBA00010231"/>
    </source>
</evidence>
<comment type="cofactor">
    <cofactor evidence="1">
        <name>Mg(2+)</name>
        <dbReference type="ChEBI" id="CHEBI:18420"/>
    </cofactor>
</comment>
<gene>
    <name evidence="12" type="ORF">NCTC10327_01485</name>
</gene>
<dbReference type="PROSITE" id="PS00710">
    <property type="entry name" value="PGM_PMM"/>
    <property type="match status" value="1"/>
</dbReference>
<feature type="compositionally biased region" description="Polar residues" evidence="7">
    <location>
        <begin position="314"/>
        <end position="325"/>
    </location>
</feature>
<dbReference type="InterPro" id="IPR016055">
    <property type="entry name" value="A-D-PHexomutase_a/b/a-I/II/III"/>
</dbReference>
<keyword evidence="4" id="KW-0479">Metal-binding</keyword>
<evidence type="ECO:0000256" key="5">
    <source>
        <dbReference type="ARBA" id="ARBA00022842"/>
    </source>
</evidence>
<feature type="domain" description="Alpha-D-phosphohexomutase alpha/beta/alpha" evidence="11">
    <location>
        <begin position="485"/>
        <end position="576"/>
    </location>
</feature>
<evidence type="ECO:0000256" key="6">
    <source>
        <dbReference type="ARBA" id="ARBA00023235"/>
    </source>
</evidence>
<dbReference type="GO" id="GO:0005975">
    <property type="term" value="P:carbohydrate metabolic process"/>
    <property type="evidence" value="ECO:0007669"/>
    <property type="project" value="InterPro"/>
</dbReference>
<dbReference type="PANTHER" id="PTHR45745:SF1">
    <property type="entry name" value="PHOSPHOGLUCOMUTASE 2B-RELATED"/>
    <property type="match status" value="1"/>
</dbReference>
<dbReference type="InterPro" id="IPR036900">
    <property type="entry name" value="A-D-PHexomutase_C_sf"/>
</dbReference>
<evidence type="ECO:0000259" key="11">
    <source>
        <dbReference type="Pfam" id="PF02880"/>
    </source>
</evidence>
<name>A0A7Z9C8W7_9ACTO</name>
<dbReference type="EMBL" id="UYIO01000001">
    <property type="protein sequence ID" value="VDG76852.1"/>
    <property type="molecule type" value="Genomic_DNA"/>
</dbReference>
<accession>A0A7Z9C8W7</accession>
<evidence type="ECO:0000313" key="13">
    <source>
        <dbReference type="Proteomes" id="UP000269974"/>
    </source>
</evidence>
<organism evidence="12 13">
    <name type="scientific">Actinobaculum suis</name>
    <dbReference type="NCBI Taxonomy" id="1657"/>
    <lineage>
        <taxon>Bacteria</taxon>
        <taxon>Bacillati</taxon>
        <taxon>Actinomycetota</taxon>
        <taxon>Actinomycetes</taxon>
        <taxon>Actinomycetales</taxon>
        <taxon>Actinomycetaceae</taxon>
        <taxon>Actinobaculum</taxon>
    </lineage>
</organism>
<dbReference type="SUPFAM" id="SSF53738">
    <property type="entry name" value="Phosphoglucomutase, first 3 domains"/>
    <property type="match status" value="3"/>
</dbReference>
<comment type="caution">
    <text evidence="12">The sequence shown here is derived from an EMBL/GenBank/DDBJ whole genome shotgun (WGS) entry which is preliminary data.</text>
</comment>
<dbReference type="InterPro" id="IPR016066">
    <property type="entry name" value="A-D-PHexomutase_CS"/>
</dbReference>
<evidence type="ECO:0000256" key="3">
    <source>
        <dbReference type="ARBA" id="ARBA00022553"/>
    </source>
</evidence>
<dbReference type="Pfam" id="PF00408">
    <property type="entry name" value="PGM_PMM_IV"/>
    <property type="match status" value="1"/>
</dbReference>
<dbReference type="InterPro" id="IPR005844">
    <property type="entry name" value="A-D-PHexomutase_a/b/a-I"/>
</dbReference>